<evidence type="ECO:0000259" key="4">
    <source>
        <dbReference type="Pfam" id="PF15915"/>
    </source>
</evidence>
<keyword evidence="2" id="KW-0804">Transcription</keyword>
<feature type="domain" description="Bacterioopsin transcriptional activator GAF and HTH associated" evidence="4">
    <location>
        <begin position="62"/>
        <end position="171"/>
    </location>
</feature>
<dbReference type="PANTHER" id="PTHR34236">
    <property type="entry name" value="DIMETHYL SULFOXIDE REDUCTASE TRANSCRIPTIONAL ACTIVATOR"/>
    <property type="match status" value="1"/>
</dbReference>
<dbReference type="Pfam" id="PF04967">
    <property type="entry name" value="HTH_10"/>
    <property type="match status" value="1"/>
</dbReference>
<evidence type="ECO:0000256" key="2">
    <source>
        <dbReference type="ARBA" id="ARBA00023163"/>
    </source>
</evidence>
<name>L9WJU3_9EURY</name>
<dbReference type="EMBL" id="AOHY01000016">
    <property type="protein sequence ID" value="ELY49729.1"/>
    <property type="molecule type" value="Genomic_DNA"/>
</dbReference>
<keyword evidence="1" id="KW-0805">Transcription regulation</keyword>
<gene>
    <name evidence="5" type="ORF">C494_06940</name>
</gene>
<dbReference type="AlphaFoldDB" id="L9WJU3"/>
<feature type="domain" description="HTH bat-type" evidence="3">
    <location>
        <begin position="194"/>
        <end position="245"/>
    </location>
</feature>
<reference evidence="5 6" key="1">
    <citation type="journal article" date="2014" name="PLoS Genet.">
        <title>Phylogenetically driven sequencing of extremely halophilic archaea reveals strategies for static and dynamic osmo-response.</title>
        <authorList>
            <person name="Becker E.A."/>
            <person name="Seitzer P.M."/>
            <person name="Tritt A."/>
            <person name="Larsen D."/>
            <person name="Krusor M."/>
            <person name="Yao A.I."/>
            <person name="Wu D."/>
            <person name="Madern D."/>
            <person name="Eisen J.A."/>
            <person name="Darling A.E."/>
            <person name="Facciotti M.T."/>
        </authorList>
    </citation>
    <scope>NUCLEOTIDE SEQUENCE [LARGE SCALE GENOMIC DNA]</scope>
    <source>
        <strain evidence="5 6">JCM 10635</strain>
    </source>
</reference>
<dbReference type="STRING" id="1227500.C494_06940"/>
<keyword evidence="6" id="KW-1185">Reference proteome</keyword>
<dbReference type="InterPro" id="IPR031803">
    <property type="entry name" value="BAT_GAF/HTH-assoc"/>
</dbReference>
<sequence>MIDPDDDSVKLTATVSFATVVANLFGNGIMWIPLVPLFELMTSIADIEIPADGTGTGELFEAAPSLTCEMERVIASSGHGLWLSGPSQDTIETAMDDASAIGAYSVINSDDDNDRWLYDIAFEPDTIDLFEVVLEEGGTVLSASASSNTWLLSIRFADRESVSSLYDRLDNDSLTPTVVRLFDLAEETNSQCGLTPRQYETLVAAIDHGYFEIPREVSMQELSKELDISHQALSERLRRAYRALVTSELNVSEDETVAPPMPSD</sequence>
<protein>
    <submittedName>
        <fullName evidence="5">Bacterio-opsin activator HTH domain-containing protein</fullName>
    </submittedName>
</protein>
<evidence type="ECO:0000313" key="5">
    <source>
        <dbReference type="EMBL" id="ELY49729.1"/>
    </source>
</evidence>
<evidence type="ECO:0000259" key="3">
    <source>
        <dbReference type="Pfam" id="PF04967"/>
    </source>
</evidence>
<dbReference type="Proteomes" id="UP000011690">
    <property type="component" value="Unassembled WGS sequence"/>
</dbReference>
<evidence type="ECO:0000256" key="1">
    <source>
        <dbReference type="ARBA" id="ARBA00023015"/>
    </source>
</evidence>
<dbReference type="InterPro" id="IPR007050">
    <property type="entry name" value="HTH_bacterioopsin"/>
</dbReference>
<organism evidence="5 6">
    <name type="scientific">Natronorubrum bangense JCM 10635</name>
    <dbReference type="NCBI Taxonomy" id="1227500"/>
    <lineage>
        <taxon>Archaea</taxon>
        <taxon>Methanobacteriati</taxon>
        <taxon>Methanobacteriota</taxon>
        <taxon>Stenosarchaea group</taxon>
        <taxon>Halobacteria</taxon>
        <taxon>Halobacteriales</taxon>
        <taxon>Natrialbaceae</taxon>
        <taxon>Natronorubrum</taxon>
    </lineage>
</organism>
<comment type="caution">
    <text evidence="5">The sequence shown here is derived from an EMBL/GenBank/DDBJ whole genome shotgun (WGS) entry which is preliminary data.</text>
</comment>
<dbReference type="PANTHER" id="PTHR34236:SF1">
    <property type="entry name" value="DIMETHYL SULFOXIDE REDUCTASE TRANSCRIPTIONAL ACTIVATOR"/>
    <property type="match status" value="1"/>
</dbReference>
<accession>L9WJU3</accession>
<dbReference type="PATRIC" id="fig|1227500.6.peg.1399"/>
<proteinExistence type="predicted"/>
<dbReference type="Pfam" id="PF15915">
    <property type="entry name" value="BAT"/>
    <property type="match status" value="1"/>
</dbReference>
<dbReference type="eggNOG" id="arCOG02271">
    <property type="taxonomic scope" value="Archaea"/>
</dbReference>
<evidence type="ECO:0000313" key="6">
    <source>
        <dbReference type="Proteomes" id="UP000011690"/>
    </source>
</evidence>